<protein>
    <submittedName>
        <fullName evidence="2">Cb039422-1e51-4e06-9cf6-9dbc69fcd82f</fullName>
    </submittedName>
</protein>
<dbReference type="PANTHER" id="PTHR43157">
    <property type="entry name" value="PHOSPHATIDYLINOSITOL-GLYCAN BIOSYNTHESIS CLASS F PROTEIN-RELATED"/>
    <property type="match status" value="1"/>
</dbReference>
<reference evidence="2 3" key="1">
    <citation type="submission" date="2018-04" db="EMBL/GenBank/DDBJ databases">
        <authorList>
            <person name="Huttner S."/>
            <person name="Dainat J."/>
        </authorList>
    </citation>
    <scope>NUCLEOTIDE SEQUENCE [LARGE SCALE GENOMIC DNA]</scope>
</reference>
<organism evidence="2 3">
    <name type="scientific">Thermothielavioides terrestris</name>
    <dbReference type="NCBI Taxonomy" id="2587410"/>
    <lineage>
        <taxon>Eukaryota</taxon>
        <taxon>Fungi</taxon>
        <taxon>Dikarya</taxon>
        <taxon>Ascomycota</taxon>
        <taxon>Pezizomycotina</taxon>
        <taxon>Sordariomycetes</taxon>
        <taxon>Sordariomycetidae</taxon>
        <taxon>Sordariales</taxon>
        <taxon>Chaetomiaceae</taxon>
        <taxon>Thermothielavioides</taxon>
    </lineage>
</organism>
<dbReference type="Gene3D" id="3.40.50.720">
    <property type="entry name" value="NAD(P)-binding Rossmann-like Domain"/>
    <property type="match status" value="1"/>
</dbReference>
<evidence type="ECO:0000313" key="3">
    <source>
        <dbReference type="Proteomes" id="UP000289323"/>
    </source>
</evidence>
<sequence length="134" mass="14933">MQERYFVSKLIQLLTAREFASELTKSTKPGQVITSVINPGFVATDIMRHAGLAFQIYQAVLRRITARTPEEGGWTLVHAAEGAEETHGQYLDDCKVGKPSAFVLSPEGEATQKQLWRELLDKLEKIHPGIAQNI</sequence>
<gene>
    <name evidence="2" type="ORF">TT172_LOCUS6467</name>
</gene>
<evidence type="ECO:0000313" key="2">
    <source>
        <dbReference type="EMBL" id="SPQ24048.1"/>
    </source>
</evidence>
<accession>A0A3S4D6J2</accession>
<dbReference type="PANTHER" id="PTHR43157:SF31">
    <property type="entry name" value="PHOSPHATIDYLINOSITOL-GLYCAN BIOSYNTHESIS CLASS F PROTEIN"/>
    <property type="match status" value="1"/>
</dbReference>
<dbReference type="AlphaFoldDB" id="A0A3S4D6J2"/>
<evidence type="ECO:0000256" key="1">
    <source>
        <dbReference type="ARBA" id="ARBA00023002"/>
    </source>
</evidence>
<proteinExistence type="predicted"/>
<dbReference type="GO" id="GO:0016491">
    <property type="term" value="F:oxidoreductase activity"/>
    <property type="evidence" value="ECO:0007669"/>
    <property type="project" value="UniProtKB-KW"/>
</dbReference>
<dbReference type="Proteomes" id="UP000289323">
    <property type="component" value="Unassembled WGS sequence"/>
</dbReference>
<name>A0A3S4D6J2_9PEZI</name>
<dbReference type="EMBL" id="OUUZ01000011">
    <property type="protein sequence ID" value="SPQ24048.1"/>
    <property type="molecule type" value="Genomic_DNA"/>
</dbReference>
<dbReference type="SUPFAM" id="SSF51735">
    <property type="entry name" value="NAD(P)-binding Rossmann-fold domains"/>
    <property type="match status" value="1"/>
</dbReference>
<dbReference type="InterPro" id="IPR036291">
    <property type="entry name" value="NAD(P)-bd_dom_sf"/>
</dbReference>
<keyword evidence="1" id="KW-0560">Oxidoreductase</keyword>